<comment type="similarity">
    <text evidence="1 8">Belongs to the HAM1 NTPase family.</text>
</comment>
<evidence type="ECO:0000256" key="4">
    <source>
        <dbReference type="ARBA" id="ARBA00022741"/>
    </source>
</evidence>
<feature type="binding site" evidence="8">
    <location>
        <position position="40"/>
    </location>
    <ligand>
        <name>Mg(2+)</name>
        <dbReference type="ChEBI" id="CHEBI:18420"/>
    </ligand>
</feature>
<feature type="binding site" evidence="8">
    <location>
        <begin position="8"/>
        <end position="13"/>
    </location>
    <ligand>
        <name>ITP</name>
        <dbReference type="ChEBI" id="CHEBI:61402"/>
    </ligand>
</feature>
<evidence type="ECO:0000256" key="3">
    <source>
        <dbReference type="ARBA" id="ARBA00022723"/>
    </source>
</evidence>
<evidence type="ECO:0000256" key="8">
    <source>
        <dbReference type="HAMAP-Rule" id="MF_03148"/>
    </source>
</evidence>
<comment type="caution">
    <text evidence="8">Lacks conserved residue(s) required for the propagation of feature annotation.</text>
</comment>
<protein>
    <recommendedName>
        <fullName evidence="8">Inosine triphosphate pyrophosphatase</fullName>
        <shortName evidence="8">ITPase</shortName>
        <shortName evidence="8">Inosine triphosphatase</shortName>
        <ecNumber evidence="8">3.6.1.66</ecNumber>
    </recommendedName>
    <alternativeName>
        <fullName evidence="8">Non-canonical purine NTP pyrophosphatase</fullName>
    </alternativeName>
    <alternativeName>
        <fullName evidence="8">Non-standard purine NTP pyrophosphatase</fullName>
    </alternativeName>
    <alternativeName>
        <fullName evidence="8">Nucleoside-triphosphate diphosphatase</fullName>
    </alternativeName>
    <alternativeName>
        <fullName evidence="8">Nucleoside-triphosphate pyrophosphatase</fullName>
        <shortName evidence="8">NTPase</shortName>
    </alternativeName>
    <alternativeName>
        <fullName evidence="8">XTP/dITP diphosphatase</fullName>
    </alternativeName>
</protein>
<reference evidence="9 10" key="1">
    <citation type="journal article" date="2020" name="Elife">
        <title>Loss of centromere function drives karyotype evolution in closely related Malassezia species.</title>
        <authorList>
            <person name="Sankaranarayanan S.R."/>
            <person name="Ianiri G."/>
            <person name="Coelho M.A."/>
            <person name="Reza M.H."/>
            <person name="Thimmappa B.C."/>
            <person name="Ganguly P."/>
            <person name="Vadnala R.N."/>
            <person name="Sun S."/>
            <person name="Siddharthan R."/>
            <person name="Tellgren-Roth C."/>
            <person name="Dawson T.L."/>
            <person name="Heitman J."/>
            <person name="Sanyal K."/>
        </authorList>
    </citation>
    <scope>NUCLEOTIDE SEQUENCE [LARGE SCALE GENOMIC DNA]</scope>
    <source>
        <strain evidence="9">CBS14141</strain>
    </source>
</reference>
<evidence type="ECO:0000313" key="10">
    <source>
        <dbReference type="Proteomes" id="UP000818624"/>
    </source>
</evidence>
<dbReference type="InterPro" id="IPR002637">
    <property type="entry name" value="RdgB/HAM1"/>
</dbReference>
<keyword evidence="5 8" id="KW-0378">Hydrolase</keyword>
<evidence type="ECO:0000313" key="9">
    <source>
        <dbReference type="EMBL" id="WFD47328.1"/>
    </source>
</evidence>
<feature type="binding site" evidence="8">
    <location>
        <begin position="68"/>
        <end position="69"/>
    </location>
    <ligand>
        <name>ITP</name>
        <dbReference type="ChEBI" id="CHEBI:61402"/>
    </ligand>
</feature>
<evidence type="ECO:0000256" key="6">
    <source>
        <dbReference type="ARBA" id="ARBA00022842"/>
    </source>
</evidence>
<name>A0ABY8ESK7_MALFU</name>
<feature type="binding site" evidence="8">
    <location>
        <begin position="144"/>
        <end position="147"/>
    </location>
    <ligand>
        <name>ITP</name>
        <dbReference type="ChEBI" id="CHEBI:61402"/>
    </ligand>
</feature>
<dbReference type="PANTHER" id="PTHR11067:SF9">
    <property type="entry name" value="INOSINE TRIPHOSPHATE PYROPHOSPHATASE"/>
    <property type="match status" value="1"/>
</dbReference>
<sequence>MTRLTFVTGNANKLREVKQILEATPNSSWTLESKELDVPEIQGTTQEVALAKCRSAAQQLQAPCLTEDTALCFSALKGLPGPYIKDFLKNLGHDGLNQLIAGFDDKRATALCTFAFSPGPNEEPILFEGTTEGHIVPPRGPNRFGWDPIFEVADVGKTFAEMDGAEKNQVPT</sequence>
<accession>A0ABY8ESK7</accession>
<keyword evidence="9" id="KW-0808">Transferase</keyword>
<feature type="binding site" evidence="8">
    <location>
        <position position="68"/>
    </location>
    <ligand>
        <name>Mg(2+)</name>
        <dbReference type="ChEBI" id="CHEBI:18420"/>
    </ligand>
</feature>
<feature type="binding site" evidence="8">
    <location>
        <position position="167"/>
    </location>
    <ligand>
        <name>ITP</name>
        <dbReference type="ChEBI" id="CHEBI:61402"/>
    </ligand>
</feature>
<proteinExistence type="inferred from homology"/>
<comment type="catalytic activity">
    <reaction evidence="8">
        <text>dITP + H2O = dIMP + diphosphate + H(+)</text>
        <dbReference type="Rhea" id="RHEA:28342"/>
        <dbReference type="ChEBI" id="CHEBI:15377"/>
        <dbReference type="ChEBI" id="CHEBI:15378"/>
        <dbReference type="ChEBI" id="CHEBI:33019"/>
        <dbReference type="ChEBI" id="CHEBI:61194"/>
        <dbReference type="ChEBI" id="CHEBI:61382"/>
        <dbReference type="EC" id="3.6.1.66"/>
    </reaction>
</comment>
<dbReference type="SUPFAM" id="SSF52972">
    <property type="entry name" value="ITPase-like"/>
    <property type="match status" value="1"/>
</dbReference>
<evidence type="ECO:0000256" key="2">
    <source>
        <dbReference type="ARBA" id="ARBA00022490"/>
    </source>
</evidence>
<comment type="cofactor">
    <cofactor evidence="8">
        <name>Mg(2+)</name>
        <dbReference type="ChEBI" id="CHEBI:18420"/>
    </cofactor>
    <cofactor evidence="8">
        <name>Mn(2+)</name>
        <dbReference type="ChEBI" id="CHEBI:29035"/>
    </cofactor>
    <text evidence="8">Binds 1 divalent metal cation per subunit; can use either Mg(2+) or Mn(2+).</text>
</comment>
<gene>
    <name evidence="9" type="primary">HAM1</name>
    <name evidence="9" type="ORF">GLX27_001979</name>
</gene>
<feature type="binding site" evidence="8">
    <location>
        <position position="52"/>
    </location>
    <ligand>
        <name>ITP</name>
        <dbReference type="ChEBI" id="CHEBI:61402"/>
    </ligand>
</feature>
<comment type="function">
    <text evidence="8">Pyrophosphatase that hydrolyzes non-canonical purine nucleotides such as inosine triphosphate (ITP), deoxyinosine triphosphate (dITP) or xanthosine 5'-triphosphate (XTP) to their respective monophosphate derivatives. The enzyme does not distinguish between the deoxy- and ribose forms. Probably excludes non-canonical purines from RNA and DNA precursor pools, thus preventing their incorporation into RNA and DNA and avoiding chromosomal lesions.</text>
</comment>
<evidence type="ECO:0000256" key="5">
    <source>
        <dbReference type="ARBA" id="ARBA00022801"/>
    </source>
</evidence>
<keyword evidence="10" id="KW-1185">Reference proteome</keyword>
<keyword evidence="7 8" id="KW-0546">Nucleotide metabolism</keyword>
<dbReference type="Gene3D" id="3.90.950.10">
    <property type="match status" value="1"/>
</dbReference>
<comment type="catalytic activity">
    <reaction evidence="8">
        <text>ITP + H2O = IMP + diphosphate + H(+)</text>
        <dbReference type="Rhea" id="RHEA:29399"/>
        <dbReference type="ChEBI" id="CHEBI:15377"/>
        <dbReference type="ChEBI" id="CHEBI:15378"/>
        <dbReference type="ChEBI" id="CHEBI:33019"/>
        <dbReference type="ChEBI" id="CHEBI:58053"/>
        <dbReference type="ChEBI" id="CHEBI:61402"/>
        <dbReference type="EC" id="3.6.1.66"/>
    </reaction>
</comment>
<dbReference type="EMBL" id="CP046235">
    <property type="protein sequence ID" value="WFD47328.1"/>
    <property type="molecule type" value="Genomic_DNA"/>
</dbReference>
<comment type="catalytic activity">
    <reaction evidence="8">
        <text>XTP + H2O = XMP + diphosphate + H(+)</text>
        <dbReference type="Rhea" id="RHEA:28610"/>
        <dbReference type="ChEBI" id="CHEBI:15377"/>
        <dbReference type="ChEBI" id="CHEBI:15378"/>
        <dbReference type="ChEBI" id="CHEBI:33019"/>
        <dbReference type="ChEBI" id="CHEBI:57464"/>
        <dbReference type="ChEBI" id="CHEBI:61314"/>
        <dbReference type="EC" id="3.6.1.66"/>
    </reaction>
</comment>
<keyword evidence="2 8" id="KW-0963">Cytoplasm</keyword>
<dbReference type="CDD" id="cd00515">
    <property type="entry name" value="HAM1"/>
    <property type="match status" value="1"/>
</dbReference>
<dbReference type="InterPro" id="IPR027502">
    <property type="entry name" value="ITPase"/>
</dbReference>
<dbReference type="HAMAP" id="MF_03148">
    <property type="entry name" value="HAM1_NTPase"/>
    <property type="match status" value="1"/>
</dbReference>
<keyword evidence="9" id="KW-0418">Kinase</keyword>
<organism evidence="9 10">
    <name type="scientific">Malassezia furfur</name>
    <name type="common">Pityriasis versicolor infection agent</name>
    <name type="synonym">Pityrosporum furfur</name>
    <dbReference type="NCBI Taxonomy" id="55194"/>
    <lineage>
        <taxon>Eukaryota</taxon>
        <taxon>Fungi</taxon>
        <taxon>Dikarya</taxon>
        <taxon>Basidiomycota</taxon>
        <taxon>Ustilaginomycotina</taxon>
        <taxon>Malasseziomycetes</taxon>
        <taxon>Malasseziales</taxon>
        <taxon>Malasseziaceae</taxon>
        <taxon>Malassezia</taxon>
    </lineage>
</organism>
<dbReference type="Pfam" id="PF01725">
    <property type="entry name" value="Ham1p_like"/>
    <property type="match status" value="1"/>
</dbReference>
<dbReference type="Proteomes" id="UP000818624">
    <property type="component" value="Chromosome 2"/>
</dbReference>
<keyword evidence="4 8" id="KW-0547">Nucleotide-binding</keyword>
<keyword evidence="8" id="KW-0464">Manganese</keyword>
<keyword evidence="8" id="KW-0539">Nucleus</keyword>
<dbReference type="GO" id="GO:0004017">
    <property type="term" value="F:AMP kinase activity"/>
    <property type="evidence" value="ECO:0007669"/>
    <property type="project" value="UniProtKB-EC"/>
</dbReference>
<dbReference type="PANTHER" id="PTHR11067">
    <property type="entry name" value="INOSINE TRIPHOSPHATE PYROPHOSPHATASE/HAM1 PROTEIN"/>
    <property type="match status" value="1"/>
</dbReference>
<dbReference type="InterPro" id="IPR029001">
    <property type="entry name" value="ITPase-like_fam"/>
</dbReference>
<dbReference type="EC" id="3.6.1.66" evidence="8"/>
<comment type="subcellular location">
    <subcellularLocation>
        <location evidence="8">Cytoplasm</location>
    </subcellularLocation>
    <subcellularLocation>
        <location evidence="8">Nucleus</location>
    </subcellularLocation>
</comment>
<comment type="subunit">
    <text evidence="8">Homodimer.</text>
</comment>
<keyword evidence="3 8" id="KW-0479">Metal-binding</keyword>
<evidence type="ECO:0000256" key="1">
    <source>
        <dbReference type="ARBA" id="ARBA00008023"/>
    </source>
</evidence>
<keyword evidence="6 8" id="KW-0460">Magnesium</keyword>
<evidence type="ECO:0000256" key="7">
    <source>
        <dbReference type="ARBA" id="ARBA00023080"/>
    </source>
</evidence>